<sequence>MVSEPNKLKRAAILQGRIKDLGPVIWPFAGLPVSVARKGIRHGLRHYARAIGGVGRGCFGAECKELIIVCRPQIRARPSRGLVDTTKAGLRGGGEGVGSVRGPALPVVGGVCPSRAIGFSSLLLAFFPRWSDRTASCSGVDRAEASPLVPRVGFCVNLSFVNQGIASAFAEWADFLRVVPLVCEL</sequence>
<proteinExistence type="predicted"/>
<evidence type="ECO:0000313" key="1">
    <source>
        <dbReference type="EMBL" id="GMN54673.1"/>
    </source>
</evidence>
<protein>
    <submittedName>
        <fullName evidence="1">Uncharacterized protein</fullName>
    </submittedName>
</protein>
<dbReference type="EMBL" id="BTGU01000052">
    <property type="protein sequence ID" value="GMN54673.1"/>
    <property type="molecule type" value="Genomic_DNA"/>
</dbReference>
<evidence type="ECO:0000313" key="2">
    <source>
        <dbReference type="Proteomes" id="UP001187192"/>
    </source>
</evidence>
<name>A0AA88AV80_FICCA</name>
<comment type="caution">
    <text evidence="1">The sequence shown here is derived from an EMBL/GenBank/DDBJ whole genome shotgun (WGS) entry which is preliminary data.</text>
</comment>
<dbReference type="Proteomes" id="UP001187192">
    <property type="component" value="Unassembled WGS sequence"/>
</dbReference>
<dbReference type="AlphaFoldDB" id="A0AA88AV80"/>
<organism evidence="1 2">
    <name type="scientific">Ficus carica</name>
    <name type="common">Common fig</name>
    <dbReference type="NCBI Taxonomy" id="3494"/>
    <lineage>
        <taxon>Eukaryota</taxon>
        <taxon>Viridiplantae</taxon>
        <taxon>Streptophyta</taxon>
        <taxon>Embryophyta</taxon>
        <taxon>Tracheophyta</taxon>
        <taxon>Spermatophyta</taxon>
        <taxon>Magnoliopsida</taxon>
        <taxon>eudicotyledons</taxon>
        <taxon>Gunneridae</taxon>
        <taxon>Pentapetalae</taxon>
        <taxon>rosids</taxon>
        <taxon>fabids</taxon>
        <taxon>Rosales</taxon>
        <taxon>Moraceae</taxon>
        <taxon>Ficeae</taxon>
        <taxon>Ficus</taxon>
    </lineage>
</organism>
<reference evidence="1" key="1">
    <citation type="submission" date="2023-07" db="EMBL/GenBank/DDBJ databases">
        <title>draft genome sequence of fig (Ficus carica).</title>
        <authorList>
            <person name="Takahashi T."/>
            <person name="Nishimura K."/>
        </authorList>
    </citation>
    <scope>NUCLEOTIDE SEQUENCE</scope>
</reference>
<accession>A0AA88AV80</accession>
<gene>
    <name evidence="1" type="ORF">TIFTF001_023808</name>
</gene>
<keyword evidence="2" id="KW-1185">Reference proteome</keyword>